<dbReference type="EMBL" id="JAVCWF010000001">
    <property type="protein sequence ID" value="MDQ7938230.1"/>
    <property type="molecule type" value="Genomic_DNA"/>
</dbReference>
<protein>
    <submittedName>
        <fullName evidence="2">Tyrosine-type recombinase/integrase</fullName>
    </submittedName>
</protein>
<dbReference type="SUPFAM" id="SSF56349">
    <property type="entry name" value="DNA breaking-rejoining enzymes"/>
    <property type="match status" value="1"/>
</dbReference>
<gene>
    <name evidence="2" type="ORF">RA086_11480</name>
</gene>
<dbReference type="InterPro" id="IPR013762">
    <property type="entry name" value="Integrase-like_cat_sf"/>
</dbReference>
<comment type="caution">
    <text evidence="2">The sequence shown here is derived from an EMBL/GenBank/DDBJ whole genome shotgun (WGS) entry which is preliminary data.</text>
</comment>
<keyword evidence="1" id="KW-0233">DNA recombination</keyword>
<dbReference type="Gene3D" id="1.10.443.10">
    <property type="entry name" value="Intergrase catalytic core"/>
    <property type="match status" value="1"/>
</dbReference>
<sequence length="526" mass="61291">MTNQAQKYQPRTFSDKRLKQNLKRTISSFGEFSFSDDSWYYSELHGGSAMKGTCTITFHKVPLIYRDTVKYYALLNPGNPGTTQKKVLKIADFLIMLSEKFEKISIQCVSYRHVNAYEQYLMLSDDSWNTKSFSYSAIQDFFIKIADLVESPFELPVKQINPFRQTRRFAEEKYIPKSATKKLDTFFQSNSVVMPVAFRLLYWMLRSFPNRVNEVLSMKVDCISQLEDLYFLEIPMYKQKGPTARPEIKRIPVTNVDHGKYIIDLVRQVKLQQKELIKIGHVCSATLNENLLFITESGHFGIKGGKITFIAHNTKHHILNMSLVYVNNRLRELCKLLDLRDTQSHPLQLTSHYFRHNAITDRLYVPNYTQEQIMKLTGHKNERMIQNYTHERKDIHKQLAQNADKVPLTLARIIEFNAATTSYLSTNENCYGLSEVNSEKGLGICEDIDNCKRDGTPFRFCCYFCPWFRPNKAYLPAYEKELTYWQVKLSTVESSDYSGKLTIDQVTQIRDKLTVIIKVARQRGEL</sequence>
<organism evidence="2 3">
    <name type="scientific">Lactiplantibacillus brownii</name>
    <dbReference type="NCBI Taxonomy" id="3069269"/>
    <lineage>
        <taxon>Bacteria</taxon>
        <taxon>Bacillati</taxon>
        <taxon>Bacillota</taxon>
        <taxon>Bacilli</taxon>
        <taxon>Lactobacillales</taxon>
        <taxon>Lactobacillaceae</taxon>
        <taxon>Lactiplantibacillus</taxon>
    </lineage>
</organism>
<accession>A0ABU1ABD3</accession>
<keyword evidence="3" id="KW-1185">Reference proteome</keyword>
<name>A0ABU1ABD3_9LACO</name>
<evidence type="ECO:0000313" key="3">
    <source>
        <dbReference type="Proteomes" id="UP001227831"/>
    </source>
</evidence>
<reference evidence="2 3" key="1">
    <citation type="journal article" date="2023" name="Int. J. Syst. Evol. Microbiol.">
        <title>Lactiplantibacillus brownii sp. nov., a novel psychrotolerant species isolated from sauerkraut.</title>
        <authorList>
            <person name="Heng Y.C."/>
            <person name="Silvaraju S."/>
            <person name="Lee J.K.Y."/>
            <person name="Kittelmann S."/>
        </authorList>
    </citation>
    <scope>NUCLEOTIDE SEQUENCE [LARGE SCALE GENOMIC DNA]</scope>
    <source>
        <strain evidence="2 3">WILCCON 0030</strain>
    </source>
</reference>
<proteinExistence type="predicted"/>
<evidence type="ECO:0000313" key="2">
    <source>
        <dbReference type="EMBL" id="MDQ7938230.1"/>
    </source>
</evidence>
<dbReference type="Proteomes" id="UP001227831">
    <property type="component" value="Unassembled WGS sequence"/>
</dbReference>
<dbReference type="InterPro" id="IPR011010">
    <property type="entry name" value="DNA_brk_join_enz"/>
</dbReference>
<evidence type="ECO:0000256" key="1">
    <source>
        <dbReference type="ARBA" id="ARBA00023172"/>
    </source>
</evidence>
<dbReference type="RefSeq" id="WP_308703921.1">
    <property type="nucleotide sequence ID" value="NZ_AP027463.1"/>
</dbReference>